<dbReference type="AlphaFoldDB" id="A0A2U1KIM4"/>
<evidence type="ECO:0000313" key="3">
    <source>
        <dbReference type="Proteomes" id="UP000245207"/>
    </source>
</evidence>
<reference evidence="2 3" key="1">
    <citation type="journal article" date="2018" name="Mol. Plant">
        <title>The genome of Artemisia annua provides insight into the evolution of Asteraceae family and artemisinin biosynthesis.</title>
        <authorList>
            <person name="Shen Q."/>
            <person name="Zhang L."/>
            <person name="Liao Z."/>
            <person name="Wang S."/>
            <person name="Yan T."/>
            <person name="Shi P."/>
            <person name="Liu M."/>
            <person name="Fu X."/>
            <person name="Pan Q."/>
            <person name="Wang Y."/>
            <person name="Lv Z."/>
            <person name="Lu X."/>
            <person name="Zhang F."/>
            <person name="Jiang W."/>
            <person name="Ma Y."/>
            <person name="Chen M."/>
            <person name="Hao X."/>
            <person name="Li L."/>
            <person name="Tang Y."/>
            <person name="Lv G."/>
            <person name="Zhou Y."/>
            <person name="Sun X."/>
            <person name="Brodelius P.E."/>
            <person name="Rose J.K.C."/>
            <person name="Tang K."/>
        </authorList>
    </citation>
    <scope>NUCLEOTIDE SEQUENCE [LARGE SCALE GENOMIC DNA]</scope>
    <source>
        <strain evidence="3">cv. Huhao1</strain>
        <tissue evidence="2">Leaf</tissue>
    </source>
</reference>
<organism evidence="2 3">
    <name type="scientific">Artemisia annua</name>
    <name type="common">Sweet wormwood</name>
    <dbReference type="NCBI Taxonomy" id="35608"/>
    <lineage>
        <taxon>Eukaryota</taxon>
        <taxon>Viridiplantae</taxon>
        <taxon>Streptophyta</taxon>
        <taxon>Embryophyta</taxon>
        <taxon>Tracheophyta</taxon>
        <taxon>Spermatophyta</taxon>
        <taxon>Magnoliopsida</taxon>
        <taxon>eudicotyledons</taxon>
        <taxon>Gunneridae</taxon>
        <taxon>Pentapetalae</taxon>
        <taxon>asterids</taxon>
        <taxon>campanulids</taxon>
        <taxon>Asterales</taxon>
        <taxon>Asteraceae</taxon>
        <taxon>Asteroideae</taxon>
        <taxon>Anthemideae</taxon>
        <taxon>Artemisiinae</taxon>
        <taxon>Artemisia</taxon>
    </lineage>
</organism>
<accession>A0A2U1KIM4</accession>
<proteinExistence type="predicted"/>
<evidence type="ECO:0000256" key="1">
    <source>
        <dbReference type="SAM" id="MobiDB-lite"/>
    </source>
</evidence>
<comment type="caution">
    <text evidence="2">The sequence shown here is derived from an EMBL/GenBank/DDBJ whole genome shotgun (WGS) entry which is preliminary data.</text>
</comment>
<gene>
    <name evidence="2" type="ORF">CTI12_AA598450</name>
</gene>
<name>A0A2U1KIM4_ARTAN</name>
<feature type="compositionally biased region" description="Polar residues" evidence="1">
    <location>
        <begin position="7"/>
        <end position="23"/>
    </location>
</feature>
<feature type="region of interest" description="Disordered" evidence="1">
    <location>
        <begin position="1"/>
        <end position="23"/>
    </location>
</feature>
<evidence type="ECO:0000313" key="2">
    <source>
        <dbReference type="EMBL" id="PWA36582.1"/>
    </source>
</evidence>
<dbReference type="EMBL" id="PKPP01017970">
    <property type="protein sequence ID" value="PWA36582.1"/>
    <property type="molecule type" value="Genomic_DNA"/>
</dbReference>
<dbReference type="Proteomes" id="UP000245207">
    <property type="component" value="Unassembled WGS sequence"/>
</dbReference>
<keyword evidence="3" id="KW-1185">Reference proteome</keyword>
<sequence>MLPVARSQRTPSHEQQSTPTHDESILNSSLTLYLNLIRASLSCSGQPTVIFEAPKQVYVAANVNKLKKIRRSRKPHWFLILQAQPASTLWASEDFECHFGRANELDVSAICTLILLAMFVIHSSKCSFATSYLMKNLPSEAGYISFS</sequence>
<protein>
    <submittedName>
        <fullName evidence="2">Uncharacterized protein</fullName>
    </submittedName>
</protein>